<evidence type="ECO:0000256" key="5">
    <source>
        <dbReference type="HAMAP-Rule" id="MF_01825"/>
    </source>
</evidence>
<dbReference type="Gene3D" id="3.30.1370.170">
    <property type="match status" value="1"/>
</dbReference>
<keyword evidence="4 5" id="KW-0664">Pyridoxine biosynthesis</keyword>
<reference evidence="9 10" key="1">
    <citation type="submission" date="2020-07" db="EMBL/GenBank/DDBJ databases">
        <title>Halieaceae bacterium, F7430, whole genome shotgun sequencing project.</title>
        <authorList>
            <person name="Jiang S."/>
            <person name="Liu Z.W."/>
            <person name="Du Z.J."/>
        </authorList>
    </citation>
    <scope>NUCLEOTIDE SEQUENCE [LARGE SCALE GENOMIC DNA]</scope>
    <source>
        <strain evidence="9 10">F7430</strain>
    </source>
</reference>
<evidence type="ECO:0000256" key="2">
    <source>
        <dbReference type="ARBA" id="ARBA00023002"/>
    </source>
</evidence>
<gene>
    <name evidence="5" type="primary">pdxB</name>
    <name evidence="9" type="ORF">H2508_04655</name>
</gene>
<dbReference type="PANTHER" id="PTHR42938:SF9">
    <property type="entry name" value="FORMATE DEHYDROGENASE 1"/>
    <property type="match status" value="1"/>
</dbReference>
<dbReference type="EC" id="1.1.1.290" evidence="5"/>
<feature type="active site" description="Proton donor" evidence="5">
    <location>
        <position position="253"/>
    </location>
</feature>
<dbReference type="GO" id="GO:0036001">
    <property type="term" value="P:'de novo' pyridoxal 5'-phosphate biosynthetic process"/>
    <property type="evidence" value="ECO:0007669"/>
    <property type="project" value="TreeGrafter"/>
</dbReference>
<keyword evidence="1 5" id="KW-0963">Cytoplasm</keyword>
<dbReference type="GO" id="GO:0046983">
    <property type="term" value="F:protein dimerization activity"/>
    <property type="evidence" value="ECO:0007669"/>
    <property type="project" value="InterPro"/>
</dbReference>
<feature type="binding site" evidence="5">
    <location>
        <position position="256"/>
    </location>
    <ligand>
        <name>NAD(+)</name>
        <dbReference type="ChEBI" id="CHEBI:57540"/>
    </ligand>
</feature>
<evidence type="ECO:0000313" key="10">
    <source>
        <dbReference type="Proteomes" id="UP000539350"/>
    </source>
</evidence>
<dbReference type="PANTHER" id="PTHR42938">
    <property type="entry name" value="FORMATE DEHYDROGENASE 1"/>
    <property type="match status" value="1"/>
</dbReference>
<dbReference type="SUPFAM" id="SSF51735">
    <property type="entry name" value="NAD(P)-binding Rossmann-fold domains"/>
    <property type="match status" value="1"/>
</dbReference>
<dbReference type="InterPro" id="IPR024531">
    <property type="entry name" value="Erythronate-4-P_DHase_dimer"/>
</dbReference>
<accession>A0A7W2TUZ5</accession>
<dbReference type="RefSeq" id="WP_182169320.1">
    <property type="nucleotide sequence ID" value="NZ_JACFXU010000013.1"/>
</dbReference>
<keyword evidence="3 5" id="KW-0520">NAD</keyword>
<dbReference type="UniPathway" id="UPA00244">
    <property type="reaction ID" value="UER00310"/>
</dbReference>
<comment type="pathway">
    <text evidence="5">Cofactor biosynthesis; pyridoxine 5'-phosphate biosynthesis; pyridoxine 5'-phosphate from D-erythrose 4-phosphate: step 2/5.</text>
</comment>
<comment type="caution">
    <text evidence="5">Lacks conserved residue(s) required for the propagation of feature annotation.</text>
</comment>
<organism evidence="9 10">
    <name type="scientific">Sediminihaliea albiluteola</name>
    <dbReference type="NCBI Taxonomy" id="2758564"/>
    <lineage>
        <taxon>Bacteria</taxon>
        <taxon>Pseudomonadati</taxon>
        <taxon>Pseudomonadota</taxon>
        <taxon>Gammaproteobacteria</taxon>
        <taxon>Cellvibrionales</taxon>
        <taxon>Halieaceae</taxon>
        <taxon>Sediminihaliea</taxon>
    </lineage>
</organism>
<dbReference type="InterPro" id="IPR020921">
    <property type="entry name" value="Erythronate-4-P_DHase"/>
</dbReference>
<feature type="domain" description="D-isomer specific 2-hydroxyacid dehydrogenase NAD-binding" evidence="7">
    <location>
        <begin position="117"/>
        <end position="246"/>
    </location>
</feature>
<feature type="binding site" evidence="5">
    <location>
        <position position="149"/>
    </location>
    <ligand>
        <name>NAD(+)</name>
        <dbReference type="ChEBI" id="CHEBI:57540"/>
    </ligand>
</feature>
<dbReference type="Pfam" id="PF00389">
    <property type="entry name" value="2-Hacid_dh"/>
    <property type="match status" value="1"/>
</dbReference>
<dbReference type="SUPFAM" id="SSF52283">
    <property type="entry name" value="Formate/glycerate dehydrogenase catalytic domain-like"/>
    <property type="match status" value="1"/>
</dbReference>
<comment type="function">
    <text evidence="5">Catalyzes the oxidation of erythronate-4-phosphate to 3-hydroxy-2-oxo-4-phosphonooxybutanoate.</text>
</comment>
<dbReference type="Gene3D" id="3.40.50.720">
    <property type="entry name" value="NAD(P)-binding Rossmann-like Domain"/>
    <property type="match status" value="2"/>
</dbReference>
<dbReference type="Pfam" id="PF11890">
    <property type="entry name" value="DUF3410"/>
    <property type="match status" value="1"/>
</dbReference>
<evidence type="ECO:0000256" key="1">
    <source>
        <dbReference type="ARBA" id="ARBA00022490"/>
    </source>
</evidence>
<comment type="subcellular location">
    <subcellularLocation>
        <location evidence="5">Cytoplasm</location>
    </subcellularLocation>
</comment>
<dbReference type="InterPro" id="IPR029752">
    <property type="entry name" value="D-isomer_DH_CS1"/>
</dbReference>
<evidence type="ECO:0000313" key="9">
    <source>
        <dbReference type="EMBL" id="MBA6412394.1"/>
    </source>
</evidence>
<evidence type="ECO:0000259" key="7">
    <source>
        <dbReference type="Pfam" id="PF02826"/>
    </source>
</evidence>
<comment type="catalytic activity">
    <reaction evidence="5">
        <text>4-phospho-D-erythronate + NAD(+) = (R)-3-hydroxy-2-oxo-4-phosphooxybutanoate + NADH + H(+)</text>
        <dbReference type="Rhea" id="RHEA:18829"/>
        <dbReference type="ChEBI" id="CHEBI:15378"/>
        <dbReference type="ChEBI" id="CHEBI:57540"/>
        <dbReference type="ChEBI" id="CHEBI:57945"/>
        <dbReference type="ChEBI" id="CHEBI:58538"/>
        <dbReference type="ChEBI" id="CHEBI:58766"/>
        <dbReference type="EC" id="1.1.1.290"/>
    </reaction>
</comment>
<dbReference type="HAMAP" id="MF_01825">
    <property type="entry name" value="PdxB"/>
    <property type="match status" value="1"/>
</dbReference>
<dbReference type="InterPro" id="IPR036291">
    <property type="entry name" value="NAD(P)-bd_dom_sf"/>
</dbReference>
<comment type="similarity">
    <text evidence="5">Belongs to the D-isomer specific 2-hydroxyacid dehydrogenase family. PdxB subfamily.</text>
</comment>
<dbReference type="GO" id="GO:0008615">
    <property type="term" value="P:pyridoxine biosynthetic process"/>
    <property type="evidence" value="ECO:0007669"/>
    <property type="project" value="UniProtKB-UniRule"/>
</dbReference>
<feature type="domain" description="D-isomer specific 2-hydroxyacid dehydrogenase catalytic" evidence="6">
    <location>
        <begin position="35"/>
        <end position="278"/>
    </location>
</feature>
<feature type="binding site" evidence="5">
    <location>
        <position position="257"/>
    </location>
    <ligand>
        <name>substrate</name>
    </ligand>
</feature>
<keyword evidence="2 5" id="KW-0560">Oxidoreductase</keyword>
<dbReference type="InterPro" id="IPR038251">
    <property type="entry name" value="PdxB_dimer_sf"/>
</dbReference>
<feature type="active site" evidence="5">
    <location>
        <position position="207"/>
    </location>
</feature>
<protein>
    <recommendedName>
        <fullName evidence="5">Erythronate-4-phosphate dehydrogenase</fullName>
        <ecNumber evidence="5">1.1.1.290</ecNumber>
    </recommendedName>
</protein>
<evidence type="ECO:0000259" key="8">
    <source>
        <dbReference type="Pfam" id="PF11890"/>
    </source>
</evidence>
<sequence length="386" mass="41467">MSALQIVADRNMRGLESIFSAYGHIHSVEGRQLSASDLQDADVLLVRSVTEVNEQLIAGSKLRFVGTATSGLEHIDQNYLKQQGIVFAHAQGSNANSVVEYVLSAIAASGDYLDCLLQGASLGIVGHGHVGSALANCARALGIKVRVFDPWLDDVEDASSLEQVLDCKVISLHAELTRRSPWPSFHLLDQDRLAQIAPDALLINASRGGVIDNHALLQQLLKGQGPQCILDVWEGEPAINADLLAEVSFGTAHIAGYSLDAKLSATRMLAQALAQAFELPAPALTAGADAADILHCPAAASEAEQLRSLLLGRYDISQDDAQLRRVTANADPQAAAQGFDQLRRDYRERRELRHSLVAAEHAPEYFQRALGYVLAPSDKDVSGDSL</sequence>
<dbReference type="Pfam" id="PF02826">
    <property type="entry name" value="2-Hacid_dh_C"/>
    <property type="match status" value="1"/>
</dbReference>
<dbReference type="InterPro" id="IPR006139">
    <property type="entry name" value="D-isomer_2_OHA_DH_cat_dom"/>
</dbReference>
<dbReference type="PROSITE" id="PS00065">
    <property type="entry name" value="D_2_HYDROXYACID_DH_1"/>
    <property type="match status" value="1"/>
</dbReference>
<comment type="subunit">
    <text evidence="5">Homodimer.</text>
</comment>
<dbReference type="GO" id="GO:0033711">
    <property type="term" value="F:4-phosphoerythronate dehydrogenase activity"/>
    <property type="evidence" value="ECO:0007669"/>
    <property type="project" value="UniProtKB-EC"/>
</dbReference>
<proteinExistence type="inferred from homology"/>
<feature type="binding site" evidence="5">
    <location>
        <position position="231"/>
    </location>
    <ligand>
        <name>NAD(+)</name>
        <dbReference type="ChEBI" id="CHEBI:57540"/>
    </ligand>
</feature>
<feature type="binding site" evidence="5">
    <location>
        <position position="48"/>
    </location>
    <ligand>
        <name>substrate</name>
    </ligand>
</feature>
<dbReference type="CDD" id="cd12158">
    <property type="entry name" value="ErythrP_dh"/>
    <property type="match status" value="1"/>
</dbReference>
<name>A0A7W2TUZ5_9GAMM</name>
<evidence type="ECO:0000259" key="6">
    <source>
        <dbReference type="Pfam" id="PF00389"/>
    </source>
</evidence>
<evidence type="ECO:0000256" key="4">
    <source>
        <dbReference type="ARBA" id="ARBA00023096"/>
    </source>
</evidence>
<keyword evidence="10" id="KW-1185">Reference proteome</keyword>
<feature type="binding site" evidence="5">
    <location>
        <position position="69"/>
    </location>
    <ligand>
        <name>substrate</name>
    </ligand>
</feature>
<evidence type="ECO:0000256" key="3">
    <source>
        <dbReference type="ARBA" id="ARBA00023027"/>
    </source>
</evidence>
<dbReference type="Proteomes" id="UP000539350">
    <property type="component" value="Unassembled WGS sequence"/>
</dbReference>
<dbReference type="GO" id="GO:0051287">
    <property type="term" value="F:NAD binding"/>
    <property type="evidence" value="ECO:0007669"/>
    <property type="project" value="InterPro"/>
</dbReference>
<dbReference type="InterPro" id="IPR006140">
    <property type="entry name" value="D-isomer_DH_NAD-bd"/>
</dbReference>
<dbReference type="GO" id="GO:0005829">
    <property type="term" value="C:cytosol"/>
    <property type="evidence" value="ECO:0007669"/>
    <property type="project" value="TreeGrafter"/>
</dbReference>
<feature type="binding site" evidence="5">
    <location>
        <begin position="205"/>
        <end position="207"/>
    </location>
    <ligand>
        <name>NAD(+)</name>
        <dbReference type="ChEBI" id="CHEBI:57540"/>
    </ligand>
</feature>
<feature type="active site" evidence="5">
    <location>
        <position position="236"/>
    </location>
</feature>
<comment type="caution">
    <text evidence="9">The sequence shown here is derived from an EMBL/GenBank/DDBJ whole genome shotgun (WGS) entry which is preliminary data.</text>
</comment>
<feature type="domain" description="Erythronate-4-phosphate dehydrogenase dimerisation" evidence="8">
    <location>
        <begin position="301"/>
        <end position="360"/>
    </location>
</feature>
<dbReference type="EMBL" id="JACFXU010000013">
    <property type="protein sequence ID" value="MBA6412394.1"/>
    <property type="molecule type" value="Genomic_DNA"/>
</dbReference>
<dbReference type="AlphaFoldDB" id="A0A7W2TUZ5"/>